<proteinExistence type="predicted"/>
<dbReference type="InterPro" id="IPR049808">
    <property type="entry name" value="CONSTANS-like_Bbox1"/>
</dbReference>
<keyword evidence="12" id="KW-1185">Reference proteome</keyword>
<evidence type="ECO:0000313" key="12">
    <source>
        <dbReference type="Proteomes" id="UP001374584"/>
    </source>
</evidence>
<reference evidence="11 12" key="1">
    <citation type="submission" date="2024-01" db="EMBL/GenBank/DDBJ databases">
        <title>The genomes of 5 underutilized Papilionoideae crops provide insights into root nodulation and disease resistanc.</title>
        <authorList>
            <person name="Jiang F."/>
        </authorList>
    </citation>
    <scope>NUCLEOTIDE SEQUENCE [LARGE SCALE GENOMIC DNA]</scope>
    <source>
        <strain evidence="11">JINMINGXINNONG_FW02</strain>
        <tissue evidence="11">Leaves</tissue>
    </source>
</reference>
<gene>
    <name evidence="11" type="ORF">VNO80_24369</name>
</gene>
<evidence type="ECO:0000256" key="4">
    <source>
        <dbReference type="ARBA" id="ARBA00022771"/>
    </source>
</evidence>
<comment type="caution">
    <text evidence="11">The sequence shown here is derived from an EMBL/GenBank/DDBJ whole genome shotgun (WGS) entry which is preliminary data.</text>
</comment>
<dbReference type="GO" id="GO:0005634">
    <property type="term" value="C:nucleus"/>
    <property type="evidence" value="ECO:0007669"/>
    <property type="project" value="UniProtKB-SubCell"/>
</dbReference>
<feature type="domain" description="B box-type" evidence="10">
    <location>
        <begin position="1"/>
        <end position="47"/>
    </location>
</feature>
<keyword evidence="6" id="KW-0805">Transcription regulation</keyword>
<dbReference type="EMBL" id="JAYMYR010000009">
    <property type="protein sequence ID" value="KAK7341439.1"/>
    <property type="molecule type" value="Genomic_DNA"/>
</dbReference>
<evidence type="ECO:0000313" key="11">
    <source>
        <dbReference type="EMBL" id="KAK7341439.1"/>
    </source>
</evidence>
<comment type="subcellular location">
    <subcellularLocation>
        <location evidence="1">Nucleus</location>
    </subcellularLocation>
</comment>
<keyword evidence="3" id="KW-0677">Repeat</keyword>
<keyword evidence="2" id="KW-0479">Metal-binding</keyword>
<dbReference type="CDD" id="cd19821">
    <property type="entry name" value="Bbox1_BBX-like"/>
    <property type="match status" value="2"/>
</dbReference>
<dbReference type="GO" id="GO:0009640">
    <property type="term" value="P:photomorphogenesis"/>
    <property type="evidence" value="ECO:0007669"/>
    <property type="project" value="TreeGrafter"/>
</dbReference>
<evidence type="ECO:0000256" key="9">
    <source>
        <dbReference type="PROSITE-ProRule" id="PRU00024"/>
    </source>
</evidence>
<keyword evidence="5" id="KW-0862">Zinc</keyword>
<dbReference type="InterPro" id="IPR000315">
    <property type="entry name" value="Znf_B-box"/>
</dbReference>
<evidence type="ECO:0000256" key="3">
    <source>
        <dbReference type="ARBA" id="ARBA00022737"/>
    </source>
</evidence>
<protein>
    <recommendedName>
        <fullName evidence="10">B box-type domain-containing protein</fullName>
    </recommendedName>
</protein>
<keyword evidence="7" id="KW-0804">Transcription</keyword>
<evidence type="ECO:0000256" key="8">
    <source>
        <dbReference type="ARBA" id="ARBA00023242"/>
    </source>
</evidence>
<dbReference type="InterPro" id="IPR051979">
    <property type="entry name" value="B-box_zinc_finger"/>
</dbReference>
<dbReference type="PROSITE" id="PS50119">
    <property type="entry name" value="ZF_BBOX"/>
    <property type="match status" value="2"/>
</dbReference>
<evidence type="ECO:0000256" key="6">
    <source>
        <dbReference type="ARBA" id="ARBA00023015"/>
    </source>
</evidence>
<evidence type="ECO:0000256" key="2">
    <source>
        <dbReference type="ARBA" id="ARBA00022723"/>
    </source>
</evidence>
<sequence>MKIQCDVCHKEVASLFCPSDEAALCHACDSSIHRANKLADKHKRFSLHHPTSKGTTLCDICHVKRAYVFCREDRALLCRQCDVSIHGANEHTKTHDRFLLTGIKLGATTEEKKTITTSRNSKLNAQSSLSYQNIGSSRTVGVVCDSSSVPTSSSISEYLIQTIPGYCMEDLLDASFASNAFSKDYEQQSAFQNQDDQLQSQFTSASNLYPEIDSLVGVMEMPKAKAGEGYSNWIHNYDYPPYKVPSITPPLVKRSKRSR</sequence>
<feature type="domain" description="B box-type" evidence="10">
    <location>
        <begin position="53"/>
        <end position="100"/>
    </location>
</feature>
<dbReference type="SMART" id="SM00336">
    <property type="entry name" value="BBOX"/>
    <property type="match status" value="2"/>
</dbReference>
<evidence type="ECO:0000256" key="5">
    <source>
        <dbReference type="ARBA" id="ARBA00022833"/>
    </source>
</evidence>
<evidence type="ECO:0000256" key="1">
    <source>
        <dbReference type="ARBA" id="ARBA00004123"/>
    </source>
</evidence>
<dbReference type="PANTHER" id="PTHR31832">
    <property type="entry name" value="B-BOX ZINC FINGER PROTEIN 22"/>
    <property type="match status" value="1"/>
</dbReference>
<dbReference type="Proteomes" id="UP001374584">
    <property type="component" value="Unassembled WGS sequence"/>
</dbReference>
<dbReference type="Pfam" id="PF00643">
    <property type="entry name" value="zf-B_box"/>
    <property type="match status" value="2"/>
</dbReference>
<keyword evidence="8" id="KW-0539">Nucleus</keyword>
<keyword evidence="4 9" id="KW-0863">Zinc-finger</keyword>
<name>A0AAN9LVW0_PHACN</name>
<dbReference type="PANTHER" id="PTHR31832:SF84">
    <property type="entry name" value="TRANSCRIPTION FACTOR INTERACTOR AND REGULATOR ZNF-B FAMILY-RELATED"/>
    <property type="match status" value="1"/>
</dbReference>
<evidence type="ECO:0000259" key="10">
    <source>
        <dbReference type="PROSITE" id="PS50119"/>
    </source>
</evidence>
<organism evidence="11 12">
    <name type="scientific">Phaseolus coccineus</name>
    <name type="common">Scarlet runner bean</name>
    <name type="synonym">Phaseolus multiflorus</name>
    <dbReference type="NCBI Taxonomy" id="3886"/>
    <lineage>
        <taxon>Eukaryota</taxon>
        <taxon>Viridiplantae</taxon>
        <taxon>Streptophyta</taxon>
        <taxon>Embryophyta</taxon>
        <taxon>Tracheophyta</taxon>
        <taxon>Spermatophyta</taxon>
        <taxon>Magnoliopsida</taxon>
        <taxon>eudicotyledons</taxon>
        <taxon>Gunneridae</taxon>
        <taxon>Pentapetalae</taxon>
        <taxon>rosids</taxon>
        <taxon>fabids</taxon>
        <taxon>Fabales</taxon>
        <taxon>Fabaceae</taxon>
        <taxon>Papilionoideae</taxon>
        <taxon>50 kb inversion clade</taxon>
        <taxon>NPAAA clade</taxon>
        <taxon>indigoferoid/millettioid clade</taxon>
        <taxon>Phaseoleae</taxon>
        <taxon>Phaseolus</taxon>
    </lineage>
</organism>
<dbReference type="Gene3D" id="3.30.160.60">
    <property type="entry name" value="Classic Zinc Finger"/>
    <property type="match status" value="1"/>
</dbReference>
<dbReference type="GO" id="GO:0006355">
    <property type="term" value="P:regulation of DNA-templated transcription"/>
    <property type="evidence" value="ECO:0007669"/>
    <property type="project" value="TreeGrafter"/>
</dbReference>
<dbReference type="GO" id="GO:0008270">
    <property type="term" value="F:zinc ion binding"/>
    <property type="evidence" value="ECO:0007669"/>
    <property type="project" value="UniProtKB-KW"/>
</dbReference>
<accession>A0AAN9LVW0</accession>
<dbReference type="AlphaFoldDB" id="A0AAN9LVW0"/>
<evidence type="ECO:0000256" key="7">
    <source>
        <dbReference type="ARBA" id="ARBA00023163"/>
    </source>
</evidence>